<evidence type="ECO:0000313" key="2">
    <source>
        <dbReference type="EMBL" id="OSQ42652.1"/>
    </source>
</evidence>
<sequence>MFVDSGELDQLISNRSVTLIDVREADEFISGHIAGAINMPTSNFDIPALVDLADNTMTDFVFVCAVGQRSFGAANVVVPHLDCLVMNLKGGLQSWSRDGFGLVRD</sequence>
<name>A0A1Y2L5K0_9PROT</name>
<dbReference type="STRING" id="1293890.TALK_21380"/>
<reference evidence="2 3" key="1">
    <citation type="submission" date="2014-03" db="EMBL/GenBank/DDBJ databases">
        <title>The draft genome sequence of Thalassospira alkalitolerans JCM 18968.</title>
        <authorList>
            <person name="Lai Q."/>
            <person name="Shao Z."/>
        </authorList>
    </citation>
    <scope>NUCLEOTIDE SEQUENCE [LARGE SCALE GENOMIC DNA]</scope>
    <source>
        <strain evidence="2 3">JCM 18968</strain>
    </source>
</reference>
<protein>
    <submittedName>
        <fullName evidence="2">Sulfurtransferase</fullName>
    </submittedName>
</protein>
<dbReference type="AlphaFoldDB" id="A0A1Y2L5K0"/>
<feature type="domain" description="Rhodanese" evidence="1">
    <location>
        <begin position="13"/>
        <end position="104"/>
    </location>
</feature>
<dbReference type="PANTHER" id="PTHR43031:SF1">
    <property type="entry name" value="PYRIDINE NUCLEOTIDE-DISULPHIDE OXIDOREDUCTASE"/>
    <property type="match status" value="1"/>
</dbReference>
<accession>A0A1Y2L5K0</accession>
<dbReference type="EMBL" id="JFKB01000032">
    <property type="protein sequence ID" value="OSQ42652.1"/>
    <property type="molecule type" value="Genomic_DNA"/>
</dbReference>
<dbReference type="PROSITE" id="PS50206">
    <property type="entry name" value="RHODANESE_3"/>
    <property type="match status" value="1"/>
</dbReference>
<dbReference type="GO" id="GO:0016740">
    <property type="term" value="F:transferase activity"/>
    <property type="evidence" value="ECO:0007669"/>
    <property type="project" value="UniProtKB-KW"/>
</dbReference>
<keyword evidence="3" id="KW-1185">Reference proteome</keyword>
<dbReference type="InterPro" id="IPR050229">
    <property type="entry name" value="GlpE_sulfurtransferase"/>
</dbReference>
<evidence type="ECO:0000259" key="1">
    <source>
        <dbReference type="PROSITE" id="PS50206"/>
    </source>
</evidence>
<dbReference type="InterPro" id="IPR036873">
    <property type="entry name" value="Rhodanese-like_dom_sf"/>
</dbReference>
<organism evidence="2 3">
    <name type="scientific">Thalassospira alkalitolerans</name>
    <dbReference type="NCBI Taxonomy" id="1293890"/>
    <lineage>
        <taxon>Bacteria</taxon>
        <taxon>Pseudomonadati</taxon>
        <taxon>Pseudomonadota</taxon>
        <taxon>Alphaproteobacteria</taxon>
        <taxon>Rhodospirillales</taxon>
        <taxon>Thalassospiraceae</taxon>
        <taxon>Thalassospira</taxon>
    </lineage>
</organism>
<dbReference type="SUPFAM" id="SSF52821">
    <property type="entry name" value="Rhodanese/Cell cycle control phosphatase"/>
    <property type="match status" value="1"/>
</dbReference>
<gene>
    <name evidence="2" type="ORF">TALK_21380</name>
</gene>
<dbReference type="SMART" id="SM00450">
    <property type="entry name" value="RHOD"/>
    <property type="match status" value="1"/>
</dbReference>
<dbReference type="Proteomes" id="UP000193396">
    <property type="component" value="Unassembled WGS sequence"/>
</dbReference>
<dbReference type="Pfam" id="PF00581">
    <property type="entry name" value="Rhodanese"/>
    <property type="match status" value="1"/>
</dbReference>
<keyword evidence="2" id="KW-0808">Transferase</keyword>
<dbReference type="PANTHER" id="PTHR43031">
    <property type="entry name" value="FAD-DEPENDENT OXIDOREDUCTASE"/>
    <property type="match status" value="1"/>
</dbReference>
<dbReference type="CDD" id="cd00158">
    <property type="entry name" value="RHOD"/>
    <property type="match status" value="1"/>
</dbReference>
<dbReference type="Gene3D" id="3.40.250.10">
    <property type="entry name" value="Rhodanese-like domain"/>
    <property type="match status" value="1"/>
</dbReference>
<evidence type="ECO:0000313" key="3">
    <source>
        <dbReference type="Proteomes" id="UP000193396"/>
    </source>
</evidence>
<proteinExistence type="predicted"/>
<dbReference type="InterPro" id="IPR001763">
    <property type="entry name" value="Rhodanese-like_dom"/>
</dbReference>
<comment type="caution">
    <text evidence="2">The sequence shown here is derived from an EMBL/GenBank/DDBJ whole genome shotgun (WGS) entry which is preliminary data.</text>
</comment>